<feature type="transmembrane region" description="Helical" evidence="2">
    <location>
        <begin position="212"/>
        <end position="234"/>
    </location>
</feature>
<evidence type="ECO:0000313" key="4">
    <source>
        <dbReference type="EMBL" id="CAJ0576669.1"/>
    </source>
</evidence>
<dbReference type="AlphaFoldDB" id="A0AA36CXC9"/>
<evidence type="ECO:0000313" key="5">
    <source>
        <dbReference type="Proteomes" id="UP001177023"/>
    </source>
</evidence>
<keyword evidence="1" id="KW-0378">Hydrolase</keyword>
<dbReference type="Gene3D" id="3.60.21.10">
    <property type="match status" value="1"/>
</dbReference>
<organism evidence="4 5">
    <name type="scientific">Mesorhabditis spiculigera</name>
    <dbReference type="NCBI Taxonomy" id="96644"/>
    <lineage>
        <taxon>Eukaryota</taxon>
        <taxon>Metazoa</taxon>
        <taxon>Ecdysozoa</taxon>
        <taxon>Nematoda</taxon>
        <taxon>Chromadorea</taxon>
        <taxon>Rhabditida</taxon>
        <taxon>Rhabditina</taxon>
        <taxon>Rhabditomorpha</taxon>
        <taxon>Rhabditoidea</taxon>
        <taxon>Rhabditidae</taxon>
        <taxon>Mesorhabditinae</taxon>
        <taxon>Mesorhabditis</taxon>
    </lineage>
</organism>
<sequence length="696" mass="77425">MLASGKCEGKAWSTNPYVTIGIALTNQYFVQCDAGFIVPSIVIEAHDKHGDGPDAPAATYEDCVILDISDPGGVVPYFTARRALSGPYAIFMDQAENLMLGAILPFLWQGEENGRVRRQDDIPEKIQYPRCINVAGLTKEDLQRVKDDQFLNCDTNIFVQFRNGNTSGLAIDPPPCEGANDTKICTHRHGAPTETTPIPPATEAAALSTETLIGIGAGVGGLVLLLACGALLTWKLKKKKTETVEDPEKTDIFNADVSLAIKVGLTEKPVRRGHSVSCSKICDGHLSADIIAPRVRNPRPGTYELTDKGHALRIDIEKLRAWKSAHPKKPDRRPYTWDVGMEPGGTRGALHILEKLNSEQYLSEDNEGPIYTPDAHHLRALVDDLAVSMLEAKAVIKTDLQTLVVGDIYGNFNDLWRIFHYWLSRMSEKGPEINLLFLGGIINRGPRQIECLALILSFRTLFPSRVFILRGNHEDPAMCSKFKAELKNRHYNSDLIELILKQVFSNMPVAALIDGRVLCMHGMPSIEMTKKDLTSGWMLHDAGYTTMNKCIAWNEPSEEVEFYEANFRRDCGHRLGKRAIKEAMERLGVQFIIRGLLPMTNGLQRFSDMPLVTVFSSSDFNGKGNMGALLIVDPETLGITPVFLPSIKDNIKTQKEFDQKLAEGWKIDNYKVERPEYTVDVNGPAQKKKRHSASKE</sequence>
<evidence type="ECO:0000256" key="2">
    <source>
        <dbReference type="SAM" id="Phobius"/>
    </source>
</evidence>
<feature type="non-terminal residue" evidence="4">
    <location>
        <position position="696"/>
    </location>
</feature>
<dbReference type="PRINTS" id="PR00114">
    <property type="entry name" value="STPHPHTASE"/>
</dbReference>
<reference evidence="4" key="1">
    <citation type="submission" date="2023-06" db="EMBL/GenBank/DDBJ databases">
        <authorList>
            <person name="Delattre M."/>
        </authorList>
    </citation>
    <scope>NUCLEOTIDE SEQUENCE</scope>
    <source>
        <strain evidence="4">AF72</strain>
    </source>
</reference>
<comment type="similarity">
    <text evidence="1">Belongs to the PPP phosphatase family.</text>
</comment>
<proteinExistence type="inferred from homology"/>
<dbReference type="SUPFAM" id="SSF56300">
    <property type="entry name" value="Metallo-dependent phosphatases"/>
    <property type="match status" value="1"/>
</dbReference>
<dbReference type="PANTHER" id="PTHR11668">
    <property type="entry name" value="SERINE/THREONINE PROTEIN PHOSPHATASE"/>
    <property type="match status" value="1"/>
</dbReference>
<dbReference type="PROSITE" id="PS00125">
    <property type="entry name" value="SER_THR_PHOSPHATASE"/>
    <property type="match status" value="1"/>
</dbReference>
<comment type="catalytic activity">
    <reaction evidence="1">
        <text>O-phospho-L-threonyl-[protein] + H2O = L-threonyl-[protein] + phosphate</text>
        <dbReference type="Rhea" id="RHEA:47004"/>
        <dbReference type="Rhea" id="RHEA-COMP:11060"/>
        <dbReference type="Rhea" id="RHEA-COMP:11605"/>
        <dbReference type="ChEBI" id="CHEBI:15377"/>
        <dbReference type="ChEBI" id="CHEBI:30013"/>
        <dbReference type="ChEBI" id="CHEBI:43474"/>
        <dbReference type="ChEBI" id="CHEBI:61977"/>
        <dbReference type="EC" id="3.1.3.16"/>
    </reaction>
</comment>
<dbReference type="Pfam" id="PF00149">
    <property type="entry name" value="Metallophos"/>
    <property type="match status" value="1"/>
</dbReference>
<dbReference type="InterPro" id="IPR004843">
    <property type="entry name" value="Calcineurin-like_PHP"/>
</dbReference>
<dbReference type="SMART" id="SM00156">
    <property type="entry name" value="PP2Ac"/>
    <property type="match status" value="1"/>
</dbReference>
<evidence type="ECO:0000256" key="1">
    <source>
        <dbReference type="RuleBase" id="RU004273"/>
    </source>
</evidence>
<dbReference type="GO" id="GO:0004722">
    <property type="term" value="F:protein serine/threonine phosphatase activity"/>
    <property type="evidence" value="ECO:0007669"/>
    <property type="project" value="UniProtKB-EC"/>
</dbReference>
<protein>
    <recommendedName>
        <fullName evidence="1">Serine/threonine-protein phosphatase</fullName>
        <ecNumber evidence="1">3.1.3.16</ecNumber>
    </recommendedName>
</protein>
<dbReference type="EMBL" id="CATQJA010002645">
    <property type="protein sequence ID" value="CAJ0576669.1"/>
    <property type="molecule type" value="Genomic_DNA"/>
</dbReference>
<keyword evidence="2" id="KW-1133">Transmembrane helix</keyword>
<dbReference type="GO" id="GO:0005737">
    <property type="term" value="C:cytoplasm"/>
    <property type="evidence" value="ECO:0007669"/>
    <property type="project" value="TreeGrafter"/>
</dbReference>
<dbReference type="CDD" id="cd00144">
    <property type="entry name" value="MPP_PPP_family"/>
    <property type="match status" value="1"/>
</dbReference>
<dbReference type="InterPro" id="IPR029052">
    <property type="entry name" value="Metallo-depent_PP-like"/>
</dbReference>
<feature type="domain" description="Serine/threonine specific protein phosphatases" evidence="3">
    <location>
        <begin position="469"/>
        <end position="474"/>
    </location>
</feature>
<keyword evidence="5" id="KW-1185">Reference proteome</keyword>
<dbReference type="EC" id="3.1.3.16" evidence="1"/>
<dbReference type="InterPro" id="IPR050341">
    <property type="entry name" value="PP1_catalytic_subunit"/>
</dbReference>
<accession>A0AA36CXC9</accession>
<dbReference type="GO" id="GO:0005634">
    <property type="term" value="C:nucleus"/>
    <property type="evidence" value="ECO:0007669"/>
    <property type="project" value="TreeGrafter"/>
</dbReference>
<dbReference type="InterPro" id="IPR006186">
    <property type="entry name" value="Ser/Thr-sp_prot-phosphatase"/>
</dbReference>
<comment type="caution">
    <text evidence="4">The sequence shown here is derived from an EMBL/GenBank/DDBJ whole genome shotgun (WGS) entry which is preliminary data.</text>
</comment>
<keyword evidence="2" id="KW-0812">Transmembrane</keyword>
<gene>
    <name evidence="4" type="ORF">MSPICULIGERA_LOCUS14958</name>
</gene>
<dbReference type="PANTHER" id="PTHR11668:SF290">
    <property type="entry name" value="SERINE_THREONINE SPECIFIC PROTEIN PHOSPHATASES DOMAIN-CONTAINING PROTEIN"/>
    <property type="match status" value="1"/>
</dbReference>
<evidence type="ECO:0000259" key="3">
    <source>
        <dbReference type="PROSITE" id="PS00125"/>
    </source>
</evidence>
<keyword evidence="2" id="KW-0472">Membrane</keyword>
<dbReference type="Proteomes" id="UP001177023">
    <property type="component" value="Unassembled WGS sequence"/>
</dbReference>
<name>A0AA36CXC9_9BILA</name>